<reference evidence="1" key="1">
    <citation type="submission" date="2014-12" db="EMBL/GenBank/DDBJ databases">
        <title>Insight into the proteome of Arion vulgaris.</title>
        <authorList>
            <person name="Aradska J."/>
            <person name="Bulat T."/>
            <person name="Smidak R."/>
            <person name="Sarate P."/>
            <person name="Gangsoo J."/>
            <person name="Sialana F."/>
            <person name="Bilban M."/>
            <person name="Lubec G."/>
        </authorList>
    </citation>
    <scope>NUCLEOTIDE SEQUENCE</scope>
    <source>
        <tissue evidence="1">Skin</tissue>
    </source>
</reference>
<dbReference type="AlphaFoldDB" id="A0A0B7ABA3"/>
<sequence>GTTKNGGQPRTERNGVHLLLPSALRLHRLERERALHIIQTKVLSANSYILQGVCKVSLHFICKTICKTKYMS</sequence>
<name>A0A0B7ABA3_9EUPU</name>
<protein>
    <submittedName>
        <fullName evidence="1">Uncharacterized protein</fullName>
    </submittedName>
</protein>
<evidence type="ECO:0000313" key="1">
    <source>
        <dbReference type="EMBL" id="CEK78013.1"/>
    </source>
</evidence>
<gene>
    <name evidence="1" type="primary">ORF107839</name>
</gene>
<feature type="non-terminal residue" evidence="1">
    <location>
        <position position="1"/>
    </location>
</feature>
<dbReference type="EMBL" id="HACG01031148">
    <property type="protein sequence ID" value="CEK78013.1"/>
    <property type="molecule type" value="Transcribed_RNA"/>
</dbReference>
<accession>A0A0B7ABA3</accession>
<organism evidence="1">
    <name type="scientific">Arion vulgaris</name>
    <dbReference type="NCBI Taxonomy" id="1028688"/>
    <lineage>
        <taxon>Eukaryota</taxon>
        <taxon>Metazoa</taxon>
        <taxon>Spiralia</taxon>
        <taxon>Lophotrochozoa</taxon>
        <taxon>Mollusca</taxon>
        <taxon>Gastropoda</taxon>
        <taxon>Heterobranchia</taxon>
        <taxon>Euthyneura</taxon>
        <taxon>Panpulmonata</taxon>
        <taxon>Eupulmonata</taxon>
        <taxon>Stylommatophora</taxon>
        <taxon>Helicina</taxon>
        <taxon>Arionoidea</taxon>
        <taxon>Arionidae</taxon>
        <taxon>Arion</taxon>
    </lineage>
</organism>
<proteinExistence type="predicted"/>